<name>A0A0D0ASV5_9AGAM</name>
<gene>
    <name evidence="1" type="ORF">CY34DRAFT_228439</name>
</gene>
<proteinExistence type="predicted"/>
<reference evidence="2" key="2">
    <citation type="submission" date="2015-01" db="EMBL/GenBank/DDBJ databases">
        <title>Evolutionary Origins and Diversification of the Mycorrhizal Mutualists.</title>
        <authorList>
            <consortium name="DOE Joint Genome Institute"/>
            <consortium name="Mycorrhizal Genomics Consortium"/>
            <person name="Kohler A."/>
            <person name="Kuo A."/>
            <person name="Nagy L.G."/>
            <person name="Floudas D."/>
            <person name="Copeland A."/>
            <person name="Barry K.W."/>
            <person name="Cichocki N."/>
            <person name="Veneault-Fourrey C."/>
            <person name="LaButti K."/>
            <person name="Lindquist E.A."/>
            <person name="Lipzen A."/>
            <person name="Lundell T."/>
            <person name="Morin E."/>
            <person name="Murat C."/>
            <person name="Riley R."/>
            <person name="Ohm R."/>
            <person name="Sun H."/>
            <person name="Tunlid A."/>
            <person name="Henrissat B."/>
            <person name="Grigoriev I.V."/>
            <person name="Hibbett D.S."/>
            <person name="Martin F."/>
        </authorList>
    </citation>
    <scope>NUCLEOTIDE SEQUENCE [LARGE SCALE GENOMIC DNA]</scope>
    <source>
        <strain evidence="2">UH-Slu-Lm8-n1</strain>
    </source>
</reference>
<protein>
    <submittedName>
        <fullName evidence="1">Uncharacterized protein</fullName>
    </submittedName>
</protein>
<keyword evidence="2" id="KW-1185">Reference proteome</keyword>
<sequence length="63" mass="7070">MSLEVSKPCFNHNFTTRNEGQKPSTSNCVHVGRVESTCTFKLPAAFRLQYIASPILHSIPSYK</sequence>
<dbReference type="EMBL" id="KN835280">
    <property type="protein sequence ID" value="KIK41089.1"/>
    <property type="molecule type" value="Genomic_DNA"/>
</dbReference>
<dbReference type="InParanoid" id="A0A0D0ASV5"/>
<dbReference type="HOGENOM" id="CLU_2887307_0_0_1"/>
<reference evidence="1 2" key="1">
    <citation type="submission" date="2014-04" db="EMBL/GenBank/DDBJ databases">
        <authorList>
            <consortium name="DOE Joint Genome Institute"/>
            <person name="Kuo A."/>
            <person name="Ruytinx J."/>
            <person name="Rineau F."/>
            <person name="Colpaert J."/>
            <person name="Kohler A."/>
            <person name="Nagy L.G."/>
            <person name="Floudas D."/>
            <person name="Copeland A."/>
            <person name="Barry K.W."/>
            <person name="Cichocki N."/>
            <person name="Veneault-Fourrey C."/>
            <person name="LaButti K."/>
            <person name="Lindquist E.A."/>
            <person name="Lipzen A."/>
            <person name="Lundell T."/>
            <person name="Morin E."/>
            <person name="Murat C."/>
            <person name="Sun H."/>
            <person name="Tunlid A."/>
            <person name="Henrissat B."/>
            <person name="Grigoriev I.V."/>
            <person name="Hibbett D.S."/>
            <person name="Martin F."/>
            <person name="Nordberg H.P."/>
            <person name="Cantor M.N."/>
            <person name="Hua S.X."/>
        </authorList>
    </citation>
    <scope>NUCLEOTIDE SEQUENCE [LARGE SCALE GENOMIC DNA]</scope>
    <source>
        <strain evidence="1 2">UH-Slu-Lm8-n1</strain>
    </source>
</reference>
<accession>A0A0D0ASV5</accession>
<evidence type="ECO:0000313" key="2">
    <source>
        <dbReference type="Proteomes" id="UP000054485"/>
    </source>
</evidence>
<dbReference type="Proteomes" id="UP000054485">
    <property type="component" value="Unassembled WGS sequence"/>
</dbReference>
<dbReference type="AlphaFoldDB" id="A0A0D0ASV5"/>
<organism evidence="1 2">
    <name type="scientific">Suillus luteus UH-Slu-Lm8-n1</name>
    <dbReference type="NCBI Taxonomy" id="930992"/>
    <lineage>
        <taxon>Eukaryota</taxon>
        <taxon>Fungi</taxon>
        <taxon>Dikarya</taxon>
        <taxon>Basidiomycota</taxon>
        <taxon>Agaricomycotina</taxon>
        <taxon>Agaricomycetes</taxon>
        <taxon>Agaricomycetidae</taxon>
        <taxon>Boletales</taxon>
        <taxon>Suillineae</taxon>
        <taxon>Suillaceae</taxon>
        <taxon>Suillus</taxon>
    </lineage>
</organism>
<evidence type="ECO:0000313" key="1">
    <source>
        <dbReference type="EMBL" id="KIK41089.1"/>
    </source>
</evidence>